<dbReference type="InterPro" id="IPR036962">
    <property type="entry name" value="Glyco_hydro_3_N_sf"/>
</dbReference>
<protein>
    <recommendedName>
        <fullName evidence="3">beta-N-acetylhexosaminidase</fullName>
        <ecNumber evidence="3">3.2.1.52</ecNumber>
    </recommendedName>
</protein>
<feature type="domain" description="Glycoside hydrolase family 3 N-terminal" evidence="7">
    <location>
        <begin position="84"/>
        <end position="399"/>
    </location>
</feature>
<evidence type="ECO:0000313" key="8">
    <source>
        <dbReference type="EMBL" id="GID11301.1"/>
    </source>
</evidence>
<sequence length="556" mass="57135">MALGCLLAAAACGKSPSAAHEPTHRSSSAPPTHAPVDPAKRAAEIVRSMSDTELIGQVLMPVAYGYQADRVSAEAARHNRNIAGADTPAQIVRKYKLGGLMLVNEGDGNDPTAETNPTSNIATPKQVRELTTGLQRAGTADGLPMLISTDQEFGTVVRLADGVSPLPTGLGVGAAHDPKLTERAWEMAGGELSAVGVNMDFAPDADVLGGPGNLVIGSRSFGSDPQQVAVQTAAAVKGLQTAGVAATPKHFPGHGHTTTDSHHAMPVLTQTRGTLDSQDLPPFSAAIGADTWAIMAGHLDVQAVDPGMPATLSHKLLHDVLRTKMKFNGVVVSDALNMQPVTDRYDGGEAAVHALLAGNDLLLEPPNLPAAQKGLLAGLKSGELPRSRLVEAATRVVTLRARLAGHTQPALSTLRSAAHEKVAGDIAAAAVTTLRGQCTGPLVSGTVRLTGGTDQKRSWLTDALRANGITVSTSGGTQVALTGYGDTTRDLSPNADVTVGMDEPYLLSEVRSKTVLATFGATKESMTALAAVLAGKATAPGRSPVPIQGLPRSACG</sequence>
<evidence type="ECO:0000256" key="4">
    <source>
        <dbReference type="ARBA" id="ARBA00022801"/>
    </source>
</evidence>
<dbReference type="PROSITE" id="PS00775">
    <property type="entry name" value="GLYCOSYL_HYDROL_F3"/>
    <property type="match status" value="1"/>
</dbReference>
<dbReference type="EMBL" id="BOMB01000012">
    <property type="protein sequence ID" value="GID11301.1"/>
    <property type="molecule type" value="Genomic_DNA"/>
</dbReference>
<proteinExistence type="inferred from homology"/>
<feature type="region of interest" description="Disordered" evidence="6">
    <location>
        <begin position="16"/>
        <end position="38"/>
    </location>
</feature>
<dbReference type="InterPro" id="IPR019800">
    <property type="entry name" value="Glyco_hydro_3_AS"/>
</dbReference>
<keyword evidence="9" id="KW-1185">Reference proteome</keyword>
<keyword evidence="4" id="KW-0378">Hydrolase</keyword>
<comment type="catalytic activity">
    <reaction evidence="1">
        <text>Hydrolysis of terminal non-reducing N-acetyl-D-hexosamine residues in N-acetyl-beta-D-hexosaminides.</text>
        <dbReference type="EC" id="3.2.1.52"/>
    </reaction>
</comment>
<organism evidence="8 9">
    <name type="scientific">Actinocatenispora rupis</name>
    <dbReference type="NCBI Taxonomy" id="519421"/>
    <lineage>
        <taxon>Bacteria</taxon>
        <taxon>Bacillati</taxon>
        <taxon>Actinomycetota</taxon>
        <taxon>Actinomycetes</taxon>
        <taxon>Micromonosporales</taxon>
        <taxon>Micromonosporaceae</taxon>
        <taxon>Actinocatenispora</taxon>
    </lineage>
</organism>
<evidence type="ECO:0000256" key="5">
    <source>
        <dbReference type="ARBA" id="ARBA00023295"/>
    </source>
</evidence>
<dbReference type="PRINTS" id="PR00133">
    <property type="entry name" value="GLHYDRLASE3"/>
</dbReference>
<dbReference type="GO" id="GO:0009254">
    <property type="term" value="P:peptidoglycan turnover"/>
    <property type="evidence" value="ECO:0007669"/>
    <property type="project" value="TreeGrafter"/>
</dbReference>
<dbReference type="Proteomes" id="UP000612808">
    <property type="component" value="Unassembled WGS sequence"/>
</dbReference>
<dbReference type="PANTHER" id="PTHR30480:SF13">
    <property type="entry name" value="BETA-HEXOSAMINIDASE"/>
    <property type="match status" value="1"/>
</dbReference>
<evidence type="ECO:0000313" key="9">
    <source>
        <dbReference type="Proteomes" id="UP000612808"/>
    </source>
</evidence>
<dbReference type="InterPro" id="IPR017853">
    <property type="entry name" value="GH"/>
</dbReference>
<comment type="similarity">
    <text evidence="2">Belongs to the glycosyl hydrolase 3 family.</text>
</comment>
<accession>A0A8J3N9P6</accession>
<evidence type="ECO:0000256" key="6">
    <source>
        <dbReference type="SAM" id="MobiDB-lite"/>
    </source>
</evidence>
<gene>
    <name evidence="8" type="ORF">Aru02nite_21900</name>
</gene>
<dbReference type="Gene3D" id="3.20.20.300">
    <property type="entry name" value="Glycoside hydrolase, family 3, N-terminal domain"/>
    <property type="match status" value="1"/>
</dbReference>
<dbReference type="SUPFAM" id="SSF51445">
    <property type="entry name" value="(Trans)glycosidases"/>
    <property type="match status" value="1"/>
</dbReference>
<dbReference type="Pfam" id="PF00933">
    <property type="entry name" value="Glyco_hydro_3"/>
    <property type="match status" value="1"/>
</dbReference>
<evidence type="ECO:0000259" key="7">
    <source>
        <dbReference type="Pfam" id="PF00933"/>
    </source>
</evidence>
<dbReference type="AlphaFoldDB" id="A0A8J3N9P6"/>
<evidence type="ECO:0000256" key="1">
    <source>
        <dbReference type="ARBA" id="ARBA00001231"/>
    </source>
</evidence>
<evidence type="ECO:0000256" key="2">
    <source>
        <dbReference type="ARBA" id="ARBA00005336"/>
    </source>
</evidence>
<evidence type="ECO:0000256" key="3">
    <source>
        <dbReference type="ARBA" id="ARBA00012663"/>
    </source>
</evidence>
<dbReference type="InterPro" id="IPR050226">
    <property type="entry name" value="NagZ_Beta-hexosaminidase"/>
</dbReference>
<name>A0A8J3N9P6_9ACTN</name>
<dbReference type="PANTHER" id="PTHR30480">
    <property type="entry name" value="BETA-HEXOSAMINIDASE-RELATED"/>
    <property type="match status" value="1"/>
</dbReference>
<keyword evidence="5" id="KW-0326">Glycosidase</keyword>
<reference evidence="8" key="1">
    <citation type="submission" date="2021-01" db="EMBL/GenBank/DDBJ databases">
        <title>Whole genome shotgun sequence of Actinocatenispora rupis NBRC 107355.</title>
        <authorList>
            <person name="Komaki H."/>
            <person name="Tamura T."/>
        </authorList>
    </citation>
    <scope>NUCLEOTIDE SEQUENCE</scope>
    <source>
        <strain evidence="8">NBRC 107355</strain>
    </source>
</reference>
<dbReference type="GO" id="GO:0004563">
    <property type="term" value="F:beta-N-acetylhexosaminidase activity"/>
    <property type="evidence" value="ECO:0007669"/>
    <property type="project" value="UniProtKB-EC"/>
</dbReference>
<dbReference type="InterPro" id="IPR001764">
    <property type="entry name" value="Glyco_hydro_3_N"/>
</dbReference>
<dbReference type="EC" id="3.2.1.52" evidence="3"/>
<comment type="caution">
    <text evidence="8">The sequence shown here is derived from an EMBL/GenBank/DDBJ whole genome shotgun (WGS) entry which is preliminary data.</text>
</comment>
<dbReference type="GO" id="GO:0005975">
    <property type="term" value="P:carbohydrate metabolic process"/>
    <property type="evidence" value="ECO:0007669"/>
    <property type="project" value="InterPro"/>
</dbReference>